<name>A0A6A5W9R2_9PLEO</name>
<dbReference type="OrthoDB" id="3773989at2759"/>
<dbReference type="AlphaFoldDB" id="A0A6A5W9R2"/>
<evidence type="ECO:0000313" key="3">
    <source>
        <dbReference type="EMBL" id="KAF1998640.1"/>
    </source>
</evidence>
<protein>
    <submittedName>
        <fullName evidence="3">SGNH hydrolase</fullName>
    </submittedName>
</protein>
<evidence type="ECO:0000256" key="1">
    <source>
        <dbReference type="SAM" id="Coils"/>
    </source>
</evidence>
<evidence type="ECO:0000313" key="4">
    <source>
        <dbReference type="Proteomes" id="UP000799779"/>
    </source>
</evidence>
<dbReference type="GO" id="GO:0016788">
    <property type="term" value="F:hydrolase activity, acting on ester bonds"/>
    <property type="evidence" value="ECO:0007669"/>
    <property type="project" value="InterPro"/>
</dbReference>
<reference evidence="3" key="1">
    <citation type="journal article" date="2020" name="Stud. Mycol.">
        <title>101 Dothideomycetes genomes: a test case for predicting lifestyles and emergence of pathogens.</title>
        <authorList>
            <person name="Haridas S."/>
            <person name="Albert R."/>
            <person name="Binder M."/>
            <person name="Bloem J."/>
            <person name="Labutti K."/>
            <person name="Salamov A."/>
            <person name="Andreopoulos B."/>
            <person name="Baker S."/>
            <person name="Barry K."/>
            <person name="Bills G."/>
            <person name="Bluhm B."/>
            <person name="Cannon C."/>
            <person name="Castanera R."/>
            <person name="Culley D."/>
            <person name="Daum C."/>
            <person name="Ezra D."/>
            <person name="Gonzalez J."/>
            <person name="Henrissat B."/>
            <person name="Kuo A."/>
            <person name="Liang C."/>
            <person name="Lipzen A."/>
            <person name="Lutzoni F."/>
            <person name="Magnuson J."/>
            <person name="Mondo S."/>
            <person name="Nolan M."/>
            <person name="Ohm R."/>
            <person name="Pangilinan J."/>
            <person name="Park H.-J."/>
            <person name="Ramirez L."/>
            <person name="Alfaro M."/>
            <person name="Sun H."/>
            <person name="Tritt A."/>
            <person name="Yoshinaga Y."/>
            <person name="Zwiers L.-H."/>
            <person name="Turgeon B."/>
            <person name="Goodwin S."/>
            <person name="Spatafora J."/>
            <person name="Crous P."/>
            <person name="Grigoriev I."/>
        </authorList>
    </citation>
    <scope>NUCLEOTIDE SEQUENCE</scope>
    <source>
        <strain evidence="3">CBS 123094</strain>
    </source>
</reference>
<accession>A0A6A5W9R2</accession>
<dbReference type="PANTHER" id="PTHR37981:SF1">
    <property type="entry name" value="SGNH HYDROLASE-TYPE ESTERASE DOMAIN-CONTAINING PROTEIN"/>
    <property type="match status" value="1"/>
</dbReference>
<feature type="coiled-coil region" evidence="1">
    <location>
        <begin position="274"/>
        <end position="301"/>
    </location>
</feature>
<dbReference type="InterPro" id="IPR037460">
    <property type="entry name" value="SEST-like"/>
</dbReference>
<dbReference type="GO" id="GO:0006629">
    <property type="term" value="P:lipid metabolic process"/>
    <property type="evidence" value="ECO:0007669"/>
    <property type="project" value="TreeGrafter"/>
</dbReference>
<dbReference type="SUPFAM" id="SSF52266">
    <property type="entry name" value="SGNH hydrolase"/>
    <property type="match status" value="1"/>
</dbReference>
<dbReference type="EMBL" id="ML977602">
    <property type="protein sequence ID" value="KAF1998640.1"/>
    <property type="molecule type" value="Genomic_DNA"/>
</dbReference>
<sequence length="767" mass="85795">MLSLQFLQVFFACIHFCASAPTSSIPLSLTSRDDEDFDEEDLSFIQKIGAVGDSYSAGIGAGHRLGSPYAIDPAEFGAWKCSRYNHSYPYLVNGYLRDGDVRDFQFHSCSGALIPQIIDEQLDYVNSDQDVMLVSGGGNDAEFIHILNFCIFQIFSPTEMAADDVEAIIEEFYPDPLLLLWFEKNKHKLTRTCDDQIKASTDIILSSKFASNVGLLIDEVKKKLKKDGVIYYTGYAKFFDSDMADDDFCSKPENTWSLGEGPKNLAGWAFQDVIVQTKENRKKLNDLIDVMNNKIEEVVKQKAEGDKERVIFVNYDQAFGIVQGQFCKKGVEKHDLARIADLAFYPLNLADAYGTVPFKRDGSSKNYIENGTEEFELENLAELGTFAGLNYKGWVPILKSKNKAETEGSEIGDRLNPTKGVSILPDGLGRTFHPTMLGHSIIAKRTIWEMIQRNKRQHGIEASKLEVVFESACPLQTRFSKPRDLECLGKEWLAPKHNTTDGSTPVVEAIKDFCKRRNGQTVERGQERIYDRWDISDLGVPKRHSFWLSAMTGHFSQCNKGTVIEKDCIRVLTGGMEACPAGQPVTWGMKAQGDGCIEYSIDMSAGVLEGNPPWNEHVITYPPPETLLSDMRPASEKHQVDCSIAEGEGYYDADAETAIEQYCSNDLPYGGHDPSMLVRVPGLNISANVDFNKTNLHFDKEYWPTPYADEANCHGFDPKHKNSDDCRYAFRKMLLGPAGSFYLVQAGFTGRAHECDHMQVKDGPSPS</sequence>
<keyword evidence="2" id="KW-0732">Signal</keyword>
<keyword evidence="4" id="KW-1185">Reference proteome</keyword>
<dbReference type="Gene3D" id="3.40.50.1110">
    <property type="entry name" value="SGNH hydrolase"/>
    <property type="match status" value="1"/>
</dbReference>
<keyword evidence="1" id="KW-0175">Coiled coil</keyword>
<dbReference type="InterPro" id="IPR036514">
    <property type="entry name" value="SGNH_hydro_sf"/>
</dbReference>
<evidence type="ECO:0000256" key="2">
    <source>
        <dbReference type="SAM" id="SignalP"/>
    </source>
</evidence>
<keyword evidence="3" id="KW-0378">Hydrolase</keyword>
<gene>
    <name evidence="3" type="ORF">P154DRAFT_602783</name>
</gene>
<dbReference type="PANTHER" id="PTHR37981">
    <property type="entry name" value="LIPASE 2"/>
    <property type="match status" value="1"/>
</dbReference>
<feature type="signal peptide" evidence="2">
    <location>
        <begin position="1"/>
        <end position="19"/>
    </location>
</feature>
<organism evidence="3 4">
    <name type="scientific">Amniculicola lignicola CBS 123094</name>
    <dbReference type="NCBI Taxonomy" id="1392246"/>
    <lineage>
        <taxon>Eukaryota</taxon>
        <taxon>Fungi</taxon>
        <taxon>Dikarya</taxon>
        <taxon>Ascomycota</taxon>
        <taxon>Pezizomycotina</taxon>
        <taxon>Dothideomycetes</taxon>
        <taxon>Pleosporomycetidae</taxon>
        <taxon>Pleosporales</taxon>
        <taxon>Amniculicolaceae</taxon>
        <taxon>Amniculicola</taxon>
    </lineage>
</organism>
<feature type="chain" id="PRO_5025356664" evidence="2">
    <location>
        <begin position="20"/>
        <end position="767"/>
    </location>
</feature>
<proteinExistence type="predicted"/>
<dbReference type="Proteomes" id="UP000799779">
    <property type="component" value="Unassembled WGS sequence"/>
</dbReference>